<dbReference type="Gene3D" id="1.20.1270.390">
    <property type="match status" value="1"/>
</dbReference>
<feature type="domain" description="DUF4398" evidence="1">
    <location>
        <begin position="33"/>
        <end position="98"/>
    </location>
</feature>
<accession>A0A3B1ABD6</accession>
<dbReference type="EMBL" id="UOFU01000308">
    <property type="protein sequence ID" value="VAX03059.1"/>
    <property type="molecule type" value="Genomic_DNA"/>
</dbReference>
<dbReference type="Pfam" id="PF14346">
    <property type="entry name" value="DUF4398"/>
    <property type="match status" value="1"/>
</dbReference>
<sequence>MMSCSPLSHLCRIFFAGLLFAGLLSACAGVPVQEMSDARQAVEAAHQADARIYAPEELQAAENLLQRAEEALTEGYYRQAREDAEAAREQAVSAQSKSSP</sequence>
<organism evidence="2">
    <name type="scientific">hydrothermal vent metagenome</name>
    <dbReference type="NCBI Taxonomy" id="652676"/>
    <lineage>
        <taxon>unclassified sequences</taxon>
        <taxon>metagenomes</taxon>
        <taxon>ecological metagenomes</taxon>
    </lineage>
</organism>
<proteinExistence type="predicted"/>
<protein>
    <recommendedName>
        <fullName evidence="1">DUF4398 domain-containing protein</fullName>
    </recommendedName>
</protein>
<reference evidence="2" key="1">
    <citation type="submission" date="2018-06" db="EMBL/GenBank/DDBJ databases">
        <authorList>
            <person name="Zhirakovskaya E."/>
        </authorList>
    </citation>
    <scope>NUCLEOTIDE SEQUENCE</scope>
</reference>
<gene>
    <name evidence="2" type="ORF">MNBD_GAMMA20-1686</name>
</gene>
<evidence type="ECO:0000259" key="1">
    <source>
        <dbReference type="Pfam" id="PF14346"/>
    </source>
</evidence>
<evidence type="ECO:0000313" key="2">
    <source>
        <dbReference type="EMBL" id="VAX03059.1"/>
    </source>
</evidence>
<dbReference type="InterPro" id="IPR025511">
    <property type="entry name" value="DUF4398"/>
</dbReference>
<name>A0A3B1ABD6_9ZZZZ</name>
<dbReference type="AlphaFoldDB" id="A0A3B1ABD6"/>